<dbReference type="Pfam" id="PF16656">
    <property type="entry name" value="Pur_ac_phosph_N"/>
    <property type="match status" value="1"/>
</dbReference>
<dbReference type="PROSITE" id="PS50022">
    <property type="entry name" value="FA58C_3"/>
    <property type="match status" value="2"/>
</dbReference>
<dbReference type="InterPro" id="IPR000421">
    <property type="entry name" value="FA58C"/>
</dbReference>
<dbReference type="GO" id="GO:0003993">
    <property type="term" value="F:acid phosphatase activity"/>
    <property type="evidence" value="ECO:0007669"/>
    <property type="project" value="InterPro"/>
</dbReference>
<evidence type="ECO:0000313" key="5">
    <source>
        <dbReference type="EMBL" id="NEL55614.1"/>
    </source>
</evidence>
<dbReference type="InterPro" id="IPR046540">
    <property type="entry name" value="DMFA2_C"/>
</dbReference>
<evidence type="ECO:0000259" key="3">
    <source>
        <dbReference type="PROSITE" id="PS50022"/>
    </source>
</evidence>
<dbReference type="GO" id="GO:0005975">
    <property type="term" value="P:carbohydrate metabolic process"/>
    <property type="evidence" value="ECO:0007669"/>
    <property type="project" value="UniProtKB-ARBA"/>
</dbReference>
<dbReference type="Gene3D" id="2.60.40.1220">
    <property type="match status" value="6"/>
</dbReference>
<sequence>MTAVPHVYPLGGVQPRRGPATVRRALAALAVTLTAMVGLTFASPPAARAAVDLCALPLTNPVACENTKPGTEAWKITPDTSIEGFTADMSTNVGGRVDFKVRTDSTSYRIDVYRLGWYADRGGRLITSLSPSVPLPQTQPDCVRVPATGMVDCGNWAVSASWTVPTTAVSGVYTAVLHRLDTDAQNSVTFVVRDDAGASDVVFQTSDTTWQAYNTWGGASLYGGNGPGAAGRAYAVSYNRPLAPSESAGQVLYAEYPMIRFLESNGYDVSYVSGIDTDRDGARLITHQLFLSVGHDEYWSGAQRSHVEAAKAAGVDLAFLSGNEMWWKVRWEDSVAGAPTPYRSMVVRKESLDGARADASVPWTGTFRDQRFGSGSTPENALIGQQFKVNGNGFGSRRDALSVPAEFGAMRLWRNTAVAAQPAGQTYTFGAGTLGYEWDADYDNGFRPAGLAHLSETTVQIAEADVLQNDYGTSYAPGTARHNLSLYRDQASGALVFGAGTVQWSWGLDDDHSGDGQVANTPMRQATVNVFADMGVQPSTLAGDLSRASASTDTTAPTVTISSPRTQDTITVGSPVTVSGTATDIGGGAVAGVEVSVDGGTTWHPATGRATWSYTYTPTTSGALSVRVRAVDDSTNLSAPVGVSGSVGARTCPCTVFATAAVPTTTAADDATPLELGMPFSMTTSGYVTGVRFYKGAGNTGTHTGSLWSTGGQRLATGTFTGETASGWQTLIFATPVAITAGTTYVASYYAPVGRYAADAGYFATSGVTNEPLAVAPDGAGSPAGVFNAGGSAFPTASYGSTNYWVDPIVTTVEPTDTLPPTAGPSAPPAGASSVARTGPVSVALSESVQPTSVAMQLTDPAGSTLAGTVGYDDTTRTATFTPTEQLAAGTAYTATLLSARDRAGNALTAPVSWTFTTMKAPAVAGACPCSVWDDTAVPAVTSADDRAAVELGMRFTVESDGVVAGVRFYKGAGNTGTHTGTLWSATGTELATATATAESTTGWQTITFGSPVRVTAGTTYVVSYHTDAGGYSVTAGGLTAPVVSGPITVQGSGVYAYGPRSFPARDGGGSNYWVDVTFTSDADTTAPVVTSATPGPGATSVRVGRTLSVTLSEPVSGARLTLSQGGTPVDGAVTSSTSGRSVILTPSSALTAATSYTATLSGARDAAGNTLAAPYTWSFTTSGPTVCPCTLLSDETPATAAVDESAGVELGVRLRTDIAGYISGVRFYKGAGNTGTHTGSLWTDGGALLATGTFTNETATGWQQLSFDRPVAVTAATTYVVSYYAPNGHYSASPGAFTSALDNAPLRAVADVADDHNGVFSYGAASSFPVSSYGSTSYSVDAVFQTTAVTDTVAPTLTGTYPATGAASVTVTDPVEFTFDEPVQAASATITVSTGTGTAVTGATSLVGTATLRFQPDAALPAGAQVTATVSGVRDTAGNQLATTGSTSFTTAATATAACPCSLFLPSAVPAIASATDGSAVELGMRFSSDTSGYVTGVRFYKGAANTGTHTGSLWSADGTRLATATFGAETSSGWQTVQFASPVPVTAGTTYVVSYHTTVGRYSYDRDAFAAGSLTRGPLTAPQATSSVPNGVYSYGSASTFPVSGGATNYWVDPVFSLVGDTTAPTVTGTTPAAGATGVAGTVAPSATFSEPVDPSSVVLTLTGPGGPVAGAVTLSGAVATFTPAAALGSVAGHTATATARDVAGNAMATPVSWTFTTSDTAPPVVTAVAATATATSATITWTTDEPASSTVQSGTSPTVLGSTTTGPGGVLAHSVTVTGLVPGTAYSYRVVSADAAGNSSTSPAVGAPAATVSTRTDLALGATATASSSDEVAPRGRAKAVDGVFTSTSTSAGWSSTSSLTTNHTEWFQVDLGAARSVDEVVLWPRTDGTNAGYGYPVDSTVATSVDGTTWATVSTVTGAALPTTAQRATFASRTARYVKVTGTSLRANPADSGSYRMQFAEVGVFGNGATPDTTAPTVTVVSPRAASTGAPLTVAPTATFSEPVAPATLTMTMTGPSGTAVAGTATVDAAGTAATFTPSSALVTGTSYTVTVRTVQDRAGNALAAAYTWSFSTPVDLALSRTVTASSSSEVAPWGRARAVDGVLTSTSSSAGWRSSNSLTTNHTEWFQVDLGAARSVNEVTVWPRTDGANAGYGYPVDFTIATSVDGTTWTTVASVTGAPIPTGVQRTTFANRTARYVKVTGTSLRANPSDGGSYRMAFAELAVYGDGSTPDTTAPTVTAVSPTAGATGVATSVTPVVTFSEPVTAATVTLTGPAGAVTGSVALGADKRTATFTPAAALAGSTTYTLAVPAATDLAGNALAAASSGTFSTVTPPCPCSLFGSADVPPTAAVTATTATERGMKFSSLTGGWVTAVRFHKGTGATGVHTGSVWTTGGQRLATVRFSDETATGWQTATLAQPVQVTAGTTYVVSYTAPAGRWSETPSYFATARSSGNLSSPATSATANGVSGAAGAYPSTSGSGANYWVDVVLVTSAPAGAAPDTTAPVLTGYGPTGTGVSATSDVTFQVSEQLASTGTATLTSPSGSTVSAAYSFDAATLTGRLNPWFFLSGRTTYTVTVSGQRDAAGNTLAPVTWTFTTA</sequence>
<dbReference type="Gene3D" id="2.60.120.260">
    <property type="entry name" value="Galactose-binding domain-like"/>
    <property type="match status" value="2"/>
</dbReference>
<dbReference type="Pfam" id="PF13313">
    <property type="entry name" value="DUF4082"/>
    <property type="match status" value="5"/>
</dbReference>
<dbReference type="SUPFAM" id="SSF81296">
    <property type="entry name" value="E set domains"/>
    <property type="match status" value="1"/>
</dbReference>
<proteinExistence type="predicted"/>
<evidence type="ECO:0000259" key="4">
    <source>
        <dbReference type="PROSITE" id="PS50853"/>
    </source>
</evidence>
<comment type="caution">
    <text evidence="5">The sequence shown here is derived from an EMBL/GenBank/DDBJ whole genome shotgun (WGS) entry which is preliminary data.</text>
</comment>
<dbReference type="InterPro" id="IPR008979">
    <property type="entry name" value="Galactose-bd-like_sf"/>
</dbReference>
<dbReference type="InterPro" id="IPR014755">
    <property type="entry name" value="Cu-Rt/internalin_Ig-like"/>
</dbReference>
<dbReference type="Gene3D" id="2.60.40.3710">
    <property type="match status" value="1"/>
</dbReference>
<feature type="domain" description="F5/8 type C" evidence="3">
    <location>
        <begin position="1803"/>
        <end position="1971"/>
    </location>
</feature>
<dbReference type="InterPro" id="IPR008963">
    <property type="entry name" value="Purple_acid_Pase-like_N"/>
</dbReference>
<dbReference type="InterPro" id="IPR014756">
    <property type="entry name" value="Ig_E-set"/>
</dbReference>
<name>A0A7K3WGP4_9ACTN</name>
<dbReference type="Pfam" id="PF13205">
    <property type="entry name" value="Big_5"/>
    <property type="match status" value="7"/>
</dbReference>
<dbReference type="Pfam" id="PF17957">
    <property type="entry name" value="Big_7"/>
    <property type="match status" value="1"/>
</dbReference>
<dbReference type="PROSITE" id="PS50853">
    <property type="entry name" value="FN3"/>
    <property type="match status" value="1"/>
</dbReference>
<dbReference type="SUPFAM" id="SSF49785">
    <property type="entry name" value="Galactose-binding domain-like"/>
    <property type="match status" value="2"/>
</dbReference>
<dbReference type="InterPro" id="IPR025141">
    <property type="entry name" value="DUF4082"/>
</dbReference>
<reference evidence="5 6" key="1">
    <citation type="submission" date="2020-02" db="EMBL/GenBank/DDBJ databases">
        <title>The whole genome sequence of CPCC 205119.</title>
        <authorList>
            <person name="Jiang Z."/>
        </authorList>
    </citation>
    <scope>NUCLEOTIDE SEQUENCE [LARGE SCALE GENOMIC DNA]</scope>
    <source>
        <strain evidence="5 6">CPCC 205119</strain>
    </source>
</reference>
<protein>
    <submittedName>
        <fullName evidence="5">DUF4082 domain-containing protein</fullName>
    </submittedName>
</protein>
<keyword evidence="6" id="KW-1185">Reference proteome</keyword>
<organism evidence="5 6">
    <name type="scientific">Goekera deserti</name>
    <dbReference type="NCBI Taxonomy" id="2497753"/>
    <lineage>
        <taxon>Bacteria</taxon>
        <taxon>Bacillati</taxon>
        <taxon>Actinomycetota</taxon>
        <taxon>Actinomycetes</taxon>
        <taxon>Geodermatophilales</taxon>
        <taxon>Geodermatophilaceae</taxon>
        <taxon>Goekera</taxon>
    </lineage>
</organism>
<gene>
    <name evidence="5" type="ORF">G1H19_16655</name>
</gene>
<keyword evidence="1" id="KW-0732">Signal</keyword>
<dbReference type="Proteomes" id="UP000470470">
    <property type="component" value="Unassembled WGS sequence"/>
</dbReference>
<feature type="region of interest" description="Disordered" evidence="2">
    <location>
        <begin position="815"/>
        <end position="838"/>
    </location>
</feature>
<evidence type="ECO:0000256" key="2">
    <source>
        <dbReference type="SAM" id="MobiDB-lite"/>
    </source>
</evidence>
<dbReference type="InterPro" id="IPR003961">
    <property type="entry name" value="FN3_dom"/>
</dbReference>
<dbReference type="InterPro" id="IPR032812">
    <property type="entry name" value="SbsA_Ig"/>
</dbReference>
<dbReference type="Pfam" id="PF20254">
    <property type="entry name" value="DMFA2_C"/>
    <property type="match status" value="1"/>
</dbReference>
<evidence type="ECO:0000256" key="1">
    <source>
        <dbReference type="ARBA" id="ARBA00022729"/>
    </source>
</evidence>
<feature type="domain" description="F5/8 type C" evidence="3">
    <location>
        <begin position="2070"/>
        <end position="2231"/>
    </location>
</feature>
<feature type="domain" description="Fibronectin type-III" evidence="4">
    <location>
        <begin position="1724"/>
        <end position="1817"/>
    </location>
</feature>
<dbReference type="SMART" id="SM00060">
    <property type="entry name" value="FN3"/>
    <property type="match status" value="2"/>
</dbReference>
<dbReference type="Gene3D" id="2.60.40.10">
    <property type="entry name" value="Immunoglobulins"/>
    <property type="match status" value="1"/>
</dbReference>
<dbReference type="SUPFAM" id="SSF49363">
    <property type="entry name" value="Purple acid phosphatase, N-terminal domain"/>
    <property type="match status" value="1"/>
</dbReference>
<dbReference type="InterPro" id="IPR015914">
    <property type="entry name" value="PAPs_N"/>
</dbReference>
<dbReference type="EMBL" id="JAAGWK010000024">
    <property type="protein sequence ID" value="NEL55614.1"/>
    <property type="molecule type" value="Genomic_DNA"/>
</dbReference>
<dbReference type="GO" id="GO:0046872">
    <property type="term" value="F:metal ion binding"/>
    <property type="evidence" value="ECO:0007669"/>
    <property type="project" value="InterPro"/>
</dbReference>
<dbReference type="Gene3D" id="2.60.40.650">
    <property type="match status" value="1"/>
</dbReference>
<evidence type="ECO:0000313" key="6">
    <source>
        <dbReference type="Proteomes" id="UP000470470"/>
    </source>
</evidence>
<dbReference type="InterPro" id="IPR013783">
    <property type="entry name" value="Ig-like_fold"/>
</dbReference>
<dbReference type="Pfam" id="PF00754">
    <property type="entry name" value="F5_F8_type_C"/>
    <property type="match status" value="2"/>
</dbReference>
<accession>A0A7K3WGP4</accession>